<keyword evidence="1" id="KW-1133">Transmembrane helix</keyword>
<evidence type="ECO:0000313" key="2">
    <source>
        <dbReference type="EMBL" id="KAL1835331.1"/>
    </source>
</evidence>
<dbReference type="EMBL" id="JAZHXJ010003221">
    <property type="protein sequence ID" value="KAL1835331.1"/>
    <property type="molecule type" value="Genomic_DNA"/>
</dbReference>
<accession>A0ABR3V1J4</accession>
<feature type="transmembrane region" description="Helical" evidence="1">
    <location>
        <begin position="15"/>
        <end position="47"/>
    </location>
</feature>
<evidence type="ECO:0000256" key="1">
    <source>
        <dbReference type="SAM" id="Phobius"/>
    </source>
</evidence>
<protein>
    <recommendedName>
        <fullName evidence="4">Secreted protein</fullName>
    </recommendedName>
</protein>
<name>A0ABR3V1J4_9PEZI</name>
<evidence type="ECO:0000313" key="3">
    <source>
        <dbReference type="Proteomes" id="UP001586593"/>
    </source>
</evidence>
<proteinExistence type="predicted"/>
<keyword evidence="3" id="KW-1185">Reference proteome</keyword>
<keyword evidence="1" id="KW-0812">Transmembrane</keyword>
<gene>
    <name evidence="2" type="ORF">VTK73DRAFT_5769</name>
</gene>
<keyword evidence="1" id="KW-0472">Membrane</keyword>
<organism evidence="2 3">
    <name type="scientific">Phialemonium thermophilum</name>
    <dbReference type="NCBI Taxonomy" id="223376"/>
    <lineage>
        <taxon>Eukaryota</taxon>
        <taxon>Fungi</taxon>
        <taxon>Dikarya</taxon>
        <taxon>Ascomycota</taxon>
        <taxon>Pezizomycotina</taxon>
        <taxon>Sordariomycetes</taxon>
        <taxon>Sordariomycetidae</taxon>
        <taxon>Cephalothecales</taxon>
        <taxon>Cephalothecaceae</taxon>
        <taxon>Phialemonium</taxon>
    </lineage>
</organism>
<comment type="caution">
    <text evidence="2">The sequence shown here is derived from an EMBL/GenBank/DDBJ whole genome shotgun (WGS) entry which is preliminary data.</text>
</comment>
<sequence length="143" mass="15250">MSGTPRVLFGGFVSAYFSLCLTDLCLVFGSGCFVEFVCVSGLVFSLLSDSCFPRHLETFESCVELFASRGQKVGVSCFGEGGRGPLLGTRAVVRSTAACALLCQCLLTLFDIWSGGLFWSQGSALYVCKRCQSCRIKTSACSG</sequence>
<dbReference type="Proteomes" id="UP001586593">
    <property type="component" value="Unassembled WGS sequence"/>
</dbReference>
<reference evidence="2 3" key="1">
    <citation type="journal article" date="2024" name="Commun. Biol.">
        <title>Comparative genomic analysis of thermophilic fungi reveals convergent evolutionary adaptations and gene losses.</title>
        <authorList>
            <person name="Steindorff A.S."/>
            <person name="Aguilar-Pontes M.V."/>
            <person name="Robinson A.J."/>
            <person name="Andreopoulos B."/>
            <person name="LaButti K."/>
            <person name="Kuo A."/>
            <person name="Mondo S."/>
            <person name="Riley R."/>
            <person name="Otillar R."/>
            <person name="Haridas S."/>
            <person name="Lipzen A."/>
            <person name="Grimwood J."/>
            <person name="Schmutz J."/>
            <person name="Clum A."/>
            <person name="Reid I.D."/>
            <person name="Moisan M.C."/>
            <person name="Butler G."/>
            <person name="Nguyen T.T.M."/>
            <person name="Dewar K."/>
            <person name="Conant G."/>
            <person name="Drula E."/>
            <person name="Henrissat B."/>
            <person name="Hansel C."/>
            <person name="Singer S."/>
            <person name="Hutchinson M.I."/>
            <person name="de Vries R.P."/>
            <person name="Natvig D.O."/>
            <person name="Powell A.J."/>
            <person name="Tsang A."/>
            <person name="Grigoriev I.V."/>
        </authorList>
    </citation>
    <scope>NUCLEOTIDE SEQUENCE [LARGE SCALE GENOMIC DNA]</scope>
    <source>
        <strain evidence="2 3">ATCC 24622</strain>
    </source>
</reference>
<evidence type="ECO:0008006" key="4">
    <source>
        <dbReference type="Google" id="ProtNLM"/>
    </source>
</evidence>